<dbReference type="Pfam" id="PF04542">
    <property type="entry name" value="Sigma70_r2"/>
    <property type="match status" value="1"/>
</dbReference>
<evidence type="ECO:0008006" key="10">
    <source>
        <dbReference type="Google" id="ProtNLM"/>
    </source>
</evidence>
<dbReference type="InterPro" id="IPR039425">
    <property type="entry name" value="RNA_pol_sigma-70-like"/>
</dbReference>
<keyword evidence="5" id="KW-0804">Transcription</keyword>
<keyword evidence="9" id="KW-1185">Reference proteome</keyword>
<feature type="domain" description="RNA polymerase sigma-70 region 2" evidence="6">
    <location>
        <begin position="27"/>
        <end position="94"/>
    </location>
</feature>
<name>A0A1A9I239_9BACT</name>
<keyword evidence="4" id="KW-0238">DNA-binding</keyword>
<dbReference type="PANTHER" id="PTHR43133:SF8">
    <property type="entry name" value="RNA POLYMERASE SIGMA FACTOR HI_1459-RELATED"/>
    <property type="match status" value="1"/>
</dbReference>
<dbReference type="Pfam" id="PF08281">
    <property type="entry name" value="Sigma70_r4_2"/>
    <property type="match status" value="1"/>
</dbReference>
<dbReference type="NCBIfam" id="TIGR02937">
    <property type="entry name" value="sigma70-ECF"/>
    <property type="match status" value="1"/>
</dbReference>
<feature type="domain" description="RNA polymerase sigma factor 70 region 4 type 2" evidence="7">
    <location>
        <begin position="127"/>
        <end position="175"/>
    </location>
</feature>
<dbReference type="GO" id="GO:0003677">
    <property type="term" value="F:DNA binding"/>
    <property type="evidence" value="ECO:0007669"/>
    <property type="project" value="UniProtKB-KW"/>
</dbReference>
<evidence type="ECO:0000313" key="9">
    <source>
        <dbReference type="Proteomes" id="UP000077667"/>
    </source>
</evidence>
<dbReference type="RefSeq" id="WP_067756471.1">
    <property type="nucleotide sequence ID" value="NZ_CP015772.1"/>
</dbReference>
<dbReference type="InterPro" id="IPR013249">
    <property type="entry name" value="RNA_pol_sigma70_r4_t2"/>
</dbReference>
<dbReference type="AlphaFoldDB" id="A0A1A9I239"/>
<dbReference type="GO" id="GO:0006352">
    <property type="term" value="P:DNA-templated transcription initiation"/>
    <property type="evidence" value="ECO:0007669"/>
    <property type="project" value="InterPro"/>
</dbReference>
<dbReference type="KEGG" id="nia:A8C56_12450"/>
<dbReference type="EMBL" id="CP015772">
    <property type="protein sequence ID" value="ANH81686.1"/>
    <property type="molecule type" value="Genomic_DNA"/>
</dbReference>
<reference evidence="8 9" key="1">
    <citation type="submission" date="2016-05" db="EMBL/GenBank/DDBJ databases">
        <title>Niabella ginsenosidivorans BS26 whole genome sequencing.</title>
        <authorList>
            <person name="Im W.T."/>
            <person name="Siddiqi M.Z."/>
        </authorList>
    </citation>
    <scope>NUCLEOTIDE SEQUENCE [LARGE SCALE GENOMIC DNA]</scope>
    <source>
        <strain evidence="8 9">BS26</strain>
    </source>
</reference>
<keyword evidence="2" id="KW-0805">Transcription regulation</keyword>
<gene>
    <name evidence="8" type="ORF">A8C56_12450</name>
</gene>
<protein>
    <recommendedName>
        <fullName evidence="10">RNA polymerase sigma-70 factor</fullName>
    </recommendedName>
</protein>
<dbReference type="GO" id="GO:0016987">
    <property type="term" value="F:sigma factor activity"/>
    <property type="evidence" value="ECO:0007669"/>
    <property type="project" value="UniProtKB-KW"/>
</dbReference>
<dbReference type="InterPro" id="IPR013324">
    <property type="entry name" value="RNA_pol_sigma_r3/r4-like"/>
</dbReference>
<accession>A0A1A9I239</accession>
<evidence type="ECO:0000256" key="4">
    <source>
        <dbReference type="ARBA" id="ARBA00023125"/>
    </source>
</evidence>
<evidence type="ECO:0000256" key="1">
    <source>
        <dbReference type="ARBA" id="ARBA00010641"/>
    </source>
</evidence>
<dbReference type="Gene3D" id="1.10.10.10">
    <property type="entry name" value="Winged helix-like DNA-binding domain superfamily/Winged helix DNA-binding domain"/>
    <property type="match status" value="1"/>
</dbReference>
<evidence type="ECO:0000256" key="5">
    <source>
        <dbReference type="ARBA" id="ARBA00023163"/>
    </source>
</evidence>
<proteinExistence type="inferred from homology"/>
<dbReference type="Gene3D" id="1.10.1740.10">
    <property type="match status" value="1"/>
</dbReference>
<evidence type="ECO:0000259" key="6">
    <source>
        <dbReference type="Pfam" id="PF04542"/>
    </source>
</evidence>
<dbReference type="PANTHER" id="PTHR43133">
    <property type="entry name" value="RNA POLYMERASE ECF-TYPE SIGMA FACTO"/>
    <property type="match status" value="1"/>
</dbReference>
<dbReference type="InterPro" id="IPR007627">
    <property type="entry name" value="RNA_pol_sigma70_r2"/>
</dbReference>
<dbReference type="Proteomes" id="UP000077667">
    <property type="component" value="Chromosome"/>
</dbReference>
<dbReference type="SUPFAM" id="SSF88946">
    <property type="entry name" value="Sigma2 domain of RNA polymerase sigma factors"/>
    <property type="match status" value="1"/>
</dbReference>
<keyword evidence="3" id="KW-0731">Sigma factor</keyword>
<dbReference type="InterPro" id="IPR036388">
    <property type="entry name" value="WH-like_DNA-bd_sf"/>
</dbReference>
<dbReference type="InterPro" id="IPR014284">
    <property type="entry name" value="RNA_pol_sigma-70_dom"/>
</dbReference>
<evidence type="ECO:0000313" key="8">
    <source>
        <dbReference type="EMBL" id="ANH81686.1"/>
    </source>
</evidence>
<dbReference type="STRING" id="1176587.A8C56_12450"/>
<evidence type="ECO:0000259" key="7">
    <source>
        <dbReference type="Pfam" id="PF08281"/>
    </source>
</evidence>
<sequence>MTQADQHNDLVLLKEIAEGDQQAFTMLYKRHHQGIYNFLLSIVKIPETAEDLLQDVFLKIWEDAKQLNVATSFSAYLYQAARNKAIDALRRIARDPLLVDEVRHRLSSGIYQLTYQEQEWKQYEQLFNKALEALPPQRRQAFRLVRQAGKKYDEAAHLMGISRNTLKQHLSLAVESIRKTLLDEGDIILALMTAILFGVLI</sequence>
<dbReference type="SUPFAM" id="SSF88659">
    <property type="entry name" value="Sigma3 and sigma4 domains of RNA polymerase sigma factors"/>
    <property type="match status" value="1"/>
</dbReference>
<organism evidence="8 9">
    <name type="scientific">Niabella ginsenosidivorans</name>
    <dbReference type="NCBI Taxonomy" id="1176587"/>
    <lineage>
        <taxon>Bacteria</taxon>
        <taxon>Pseudomonadati</taxon>
        <taxon>Bacteroidota</taxon>
        <taxon>Chitinophagia</taxon>
        <taxon>Chitinophagales</taxon>
        <taxon>Chitinophagaceae</taxon>
        <taxon>Niabella</taxon>
    </lineage>
</organism>
<evidence type="ECO:0000256" key="3">
    <source>
        <dbReference type="ARBA" id="ARBA00023082"/>
    </source>
</evidence>
<evidence type="ECO:0000256" key="2">
    <source>
        <dbReference type="ARBA" id="ARBA00023015"/>
    </source>
</evidence>
<dbReference type="InterPro" id="IPR013325">
    <property type="entry name" value="RNA_pol_sigma_r2"/>
</dbReference>
<comment type="similarity">
    <text evidence="1">Belongs to the sigma-70 factor family. ECF subfamily.</text>
</comment>